<reference evidence="1" key="1">
    <citation type="submission" date="2014-07" db="EMBL/GenBank/DDBJ databases">
        <authorList>
            <person name="Martin A.A"/>
            <person name="De Silva N."/>
        </authorList>
    </citation>
    <scope>NUCLEOTIDE SEQUENCE</scope>
</reference>
<organism evidence="1 2">
    <name type="scientific">Strongyloides venezuelensis</name>
    <name type="common">Threadworm</name>
    <dbReference type="NCBI Taxonomy" id="75913"/>
    <lineage>
        <taxon>Eukaryota</taxon>
        <taxon>Metazoa</taxon>
        <taxon>Ecdysozoa</taxon>
        <taxon>Nematoda</taxon>
        <taxon>Chromadorea</taxon>
        <taxon>Rhabditida</taxon>
        <taxon>Tylenchina</taxon>
        <taxon>Panagrolaimomorpha</taxon>
        <taxon>Strongyloidoidea</taxon>
        <taxon>Strongyloididae</taxon>
        <taxon>Strongyloides</taxon>
    </lineage>
</organism>
<evidence type="ECO:0000313" key="2">
    <source>
        <dbReference type="WBParaSite" id="SVE_1328000.1"/>
    </source>
</evidence>
<reference evidence="2" key="2">
    <citation type="submission" date="2015-08" db="UniProtKB">
        <authorList>
            <consortium name="WormBaseParasite"/>
        </authorList>
    </citation>
    <scope>IDENTIFICATION</scope>
</reference>
<evidence type="ECO:0000313" key="1">
    <source>
        <dbReference type="Proteomes" id="UP000035680"/>
    </source>
</evidence>
<sequence>MFCSPLFFFSHLKIVNLLFRKYSLSSIFSREAIREELKDFFGALVDKPRNNCLNECYHKWKKSSSSCQFGLLLEIVKSSYSLKHMKEIDISIIEEIKQSKSKLNVTQILFSC</sequence>
<name>A0A0K0FS87_STRVS</name>
<proteinExistence type="predicted"/>
<accession>A0A0K0FS87</accession>
<dbReference type="Proteomes" id="UP000035680">
    <property type="component" value="Unassembled WGS sequence"/>
</dbReference>
<protein>
    <submittedName>
        <fullName evidence="2">Uncharacterized protein</fullName>
    </submittedName>
</protein>
<dbReference type="WBParaSite" id="SVE_1328000.1">
    <property type="protein sequence ID" value="SVE_1328000.1"/>
    <property type="gene ID" value="SVE_1328000"/>
</dbReference>
<keyword evidence="1" id="KW-1185">Reference proteome</keyword>
<dbReference type="AlphaFoldDB" id="A0A0K0FS87"/>